<dbReference type="Proteomes" id="UP000293142">
    <property type="component" value="Unassembled WGS sequence"/>
</dbReference>
<protein>
    <submittedName>
        <fullName evidence="1">YheC/YheD family protein</fullName>
    </submittedName>
</protein>
<sequence>MKRTKINVHVQNSRIFADERVVLLGEAIIKKWKVPAGQTLSLKFGSAKHDVKVASISHPSAIRMSESLASKLGLSSGRQVCFQYKPAARTIHIGPLIGVMVSRVIPGSPDRPFGTITSFCREMTDACEAHGAFVYFFTPDDITSHSDTVKGYTFSSRWTKSTFPVPHVIYNRLTSRRYENRPVVQQFMQYAKTHHRTSIFNEKYLNKNEVFDALKKESSIQVYLPESHLLKNSQTLKSMCSKYATVFLKPITGSLGKGIIRIKRQSDGSYICHLTSINGVRKQSYPGFTQLFSALSGKIKTQRFQIQQGLDLISVAGRPVDFRALVQRGETGQWGVTSIVGRIAGNHHFVSNLARGGSLTTVKDAVSRSNSANKAGALLKLQRASLQIAKGVETQIDGHFAELGVDLAMDTSGRVWLLEVNSKPSKDDNSQLSVDKKVRPSVRKMVQYARSLAKF</sequence>
<evidence type="ECO:0000313" key="1">
    <source>
        <dbReference type="EMBL" id="TBL75076.1"/>
    </source>
</evidence>
<proteinExistence type="predicted"/>
<dbReference type="AlphaFoldDB" id="A0A4Q9DK29"/>
<name>A0A4Q9DK29_9BACL</name>
<dbReference type="SUPFAM" id="SSF56059">
    <property type="entry name" value="Glutathione synthetase ATP-binding domain-like"/>
    <property type="match status" value="1"/>
</dbReference>
<gene>
    <name evidence="1" type="ORF">EYB31_23995</name>
</gene>
<keyword evidence="2" id="KW-1185">Reference proteome</keyword>
<evidence type="ECO:0000313" key="2">
    <source>
        <dbReference type="Proteomes" id="UP000293142"/>
    </source>
</evidence>
<dbReference type="Gene3D" id="3.30.470.20">
    <property type="entry name" value="ATP-grasp fold, B domain"/>
    <property type="match status" value="1"/>
</dbReference>
<accession>A0A4Q9DK29</accession>
<dbReference type="RefSeq" id="WP_131015972.1">
    <property type="nucleotide sequence ID" value="NZ_SIRE01000018.1"/>
</dbReference>
<comment type="caution">
    <text evidence="1">The sequence shown here is derived from an EMBL/GenBank/DDBJ whole genome shotgun (WGS) entry which is preliminary data.</text>
</comment>
<dbReference type="InterPro" id="IPR026838">
    <property type="entry name" value="YheC/D"/>
</dbReference>
<dbReference type="OrthoDB" id="7869153at2"/>
<reference evidence="1 2" key="1">
    <citation type="submission" date="2019-02" db="EMBL/GenBank/DDBJ databases">
        <title>Paenibacillus sp. nov., isolated from surface-sterilized tissue of Thalictrum simplex L.</title>
        <authorList>
            <person name="Tuo L."/>
        </authorList>
    </citation>
    <scope>NUCLEOTIDE SEQUENCE [LARGE SCALE GENOMIC DNA]</scope>
    <source>
        <strain evidence="1 2">N2SHLJ1</strain>
    </source>
</reference>
<dbReference type="Pfam" id="PF14398">
    <property type="entry name" value="ATPgrasp_YheCD"/>
    <property type="match status" value="1"/>
</dbReference>
<dbReference type="EMBL" id="SIRE01000018">
    <property type="protein sequence ID" value="TBL75076.1"/>
    <property type="molecule type" value="Genomic_DNA"/>
</dbReference>
<organism evidence="1 2">
    <name type="scientific">Paenibacillus thalictri</name>
    <dbReference type="NCBI Taxonomy" id="2527873"/>
    <lineage>
        <taxon>Bacteria</taxon>
        <taxon>Bacillati</taxon>
        <taxon>Bacillota</taxon>
        <taxon>Bacilli</taxon>
        <taxon>Bacillales</taxon>
        <taxon>Paenibacillaceae</taxon>
        <taxon>Paenibacillus</taxon>
    </lineage>
</organism>